<evidence type="ECO:0000256" key="3">
    <source>
        <dbReference type="ARBA" id="ARBA00022723"/>
    </source>
</evidence>
<organism evidence="10 11">
    <name type="scientific">Anaerofustis stercorihominis</name>
    <dbReference type="NCBI Taxonomy" id="214853"/>
    <lineage>
        <taxon>Bacteria</taxon>
        <taxon>Bacillati</taxon>
        <taxon>Bacillota</taxon>
        <taxon>Clostridia</taxon>
        <taxon>Eubacteriales</taxon>
        <taxon>Eubacteriaceae</taxon>
        <taxon>Anaerofustis</taxon>
    </lineage>
</organism>
<dbReference type="InterPro" id="IPR008278">
    <property type="entry name" value="4-PPantetheinyl_Trfase_dom"/>
</dbReference>
<sequence length="128" mass="14669">MVDEKVLSNGVDIVKVKRIKKILSSTHKDLFLRKIFNKEEILYFEHNNYNPKSVSGYFAAKEAIMKTLGKGMDKLSFRDITILKTKDNKPYIKLSGKAEDYMETLGLSDFKISISHEDEYALAFVIAV</sequence>
<protein>
    <recommendedName>
        <fullName evidence="8">Holo-[acyl-carrier-protein] synthase</fullName>
        <shortName evidence="8">Holo-ACP synthase</shortName>
        <ecNumber evidence="8">2.7.8.7</ecNumber>
    </recommendedName>
    <alternativeName>
        <fullName evidence="8">4'-phosphopantetheinyl transferase AcpS</fullName>
    </alternativeName>
</protein>
<evidence type="ECO:0000256" key="1">
    <source>
        <dbReference type="ARBA" id="ARBA00022516"/>
    </source>
</evidence>
<reference evidence="10 11" key="1">
    <citation type="submission" date="2018-08" db="EMBL/GenBank/DDBJ databases">
        <title>A genome reference for cultivated species of the human gut microbiota.</title>
        <authorList>
            <person name="Zou Y."/>
            <person name="Xue W."/>
            <person name="Luo G."/>
        </authorList>
    </citation>
    <scope>NUCLEOTIDE SEQUENCE [LARGE SCALE GENOMIC DNA]</scope>
    <source>
        <strain evidence="10 11">AM25-6</strain>
    </source>
</reference>
<comment type="function">
    <text evidence="8">Transfers the 4'-phosphopantetheine moiety from coenzyme A to a Ser of acyl-carrier-protein.</text>
</comment>
<evidence type="ECO:0000256" key="4">
    <source>
        <dbReference type="ARBA" id="ARBA00022832"/>
    </source>
</evidence>
<dbReference type="InterPro" id="IPR002582">
    <property type="entry name" value="ACPS"/>
</dbReference>
<dbReference type="AlphaFoldDB" id="A0A3E3DW66"/>
<feature type="binding site" evidence="8">
    <location>
        <position position="12"/>
    </location>
    <ligand>
        <name>Mg(2+)</name>
        <dbReference type="ChEBI" id="CHEBI:18420"/>
    </ligand>
</feature>
<evidence type="ECO:0000256" key="7">
    <source>
        <dbReference type="ARBA" id="ARBA00023160"/>
    </source>
</evidence>
<evidence type="ECO:0000256" key="2">
    <source>
        <dbReference type="ARBA" id="ARBA00022679"/>
    </source>
</evidence>
<dbReference type="EMBL" id="QUSM01000006">
    <property type="protein sequence ID" value="RGD73326.1"/>
    <property type="molecule type" value="Genomic_DNA"/>
</dbReference>
<dbReference type="GO" id="GO:0000287">
    <property type="term" value="F:magnesium ion binding"/>
    <property type="evidence" value="ECO:0007669"/>
    <property type="project" value="UniProtKB-UniRule"/>
</dbReference>
<comment type="similarity">
    <text evidence="8">Belongs to the P-Pant transferase superfamily. AcpS family.</text>
</comment>
<feature type="binding site" evidence="8">
    <location>
        <position position="62"/>
    </location>
    <ligand>
        <name>Mg(2+)</name>
        <dbReference type="ChEBI" id="CHEBI:18420"/>
    </ligand>
</feature>
<comment type="cofactor">
    <cofactor evidence="8">
        <name>Mg(2+)</name>
        <dbReference type="ChEBI" id="CHEBI:18420"/>
    </cofactor>
</comment>
<dbReference type="RefSeq" id="WP_117532606.1">
    <property type="nucleotide sequence ID" value="NZ_QUSM01000006.1"/>
</dbReference>
<keyword evidence="8" id="KW-0963">Cytoplasm</keyword>
<dbReference type="SUPFAM" id="SSF56214">
    <property type="entry name" value="4'-phosphopantetheinyl transferase"/>
    <property type="match status" value="1"/>
</dbReference>
<keyword evidence="1 8" id="KW-0444">Lipid biosynthesis</keyword>
<keyword evidence="3 8" id="KW-0479">Metal-binding</keyword>
<evidence type="ECO:0000256" key="5">
    <source>
        <dbReference type="ARBA" id="ARBA00022842"/>
    </source>
</evidence>
<keyword evidence="4 8" id="KW-0276">Fatty acid metabolism</keyword>
<evidence type="ECO:0000313" key="10">
    <source>
        <dbReference type="EMBL" id="RGD73326.1"/>
    </source>
</evidence>
<evidence type="ECO:0000259" key="9">
    <source>
        <dbReference type="Pfam" id="PF01648"/>
    </source>
</evidence>
<dbReference type="GO" id="GO:0005737">
    <property type="term" value="C:cytoplasm"/>
    <property type="evidence" value="ECO:0007669"/>
    <property type="project" value="UniProtKB-SubCell"/>
</dbReference>
<comment type="catalytic activity">
    <reaction evidence="8">
        <text>apo-[ACP] + CoA = holo-[ACP] + adenosine 3',5'-bisphosphate + H(+)</text>
        <dbReference type="Rhea" id="RHEA:12068"/>
        <dbReference type="Rhea" id="RHEA-COMP:9685"/>
        <dbReference type="Rhea" id="RHEA-COMP:9690"/>
        <dbReference type="ChEBI" id="CHEBI:15378"/>
        <dbReference type="ChEBI" id="CHEBI:29999"/>
        <dbReference type="ChEBI" id="CHEBI:57287"/>
        <dbReference type="ChEBI" id="CHEBI:58343"/>
        <dbReference type="ChEBI" id="CHEBI:64479"/>
        <dbReference type="EC" id="2.7.8.7"/>
    </reaction>
</comment>
<keyword evidence="2 8" id="KW-0808">Transferase</keyword>
<dbReference type="GO" id="GO:0006633">
    <property type="term" value="P:fatty acid biosynthetic process"/>
    <property type="evidence" value="ECO:0007669"/>
    <property type="project" value="UniProtKB-UniRule"/>
</dbReference>
<dbReference type="InterPro" id="IPR004568">
    <property type="entry name" value="Ppantetheine-prot_Trfase_dom"/>
</dbReference>
<dbReference type="InterPro" id="IPR037143">
    <property type="entry name" value="4-PPantetheinyl_Trfase_dom_sf"/>
</dbReference>
<evidence type="ECO:0000256" key="6">
    <source>
        <dbReference type="ARBA" id="ARBA00023098"/>
    </source>
</evidence>
<evidence type="ECO:0000256" key="8">
    <source>
        <dbReference type="HAMAP-Rule" id="MF_00101"/>
    </source>
</evidence>
<name>A0A3E3DW66_9FIRM</name>
<proteinExistence type="inferred from homology"/>
<dbReference type="Pfam" id="PF01648">
    <property type="entry name" value="ACPS"/>
    <property type="match status" value="1"/>
</dbReference>
<dbReference type="Proteomes" id="UP000261212">
    <property type="component" value="Unassembled WGS sequence"/>
</dbReference>
<keyword evidence="5 8" id="KW-0460">Magnesium</keyword>
<dbReference type="NCBIfam" id="TIGR00556">
    <property type="entry name" value="pantethn_trn"/>
    <property type="match status" value="1"/>
</dbReference>
<keyword evidence="6 8" id="KW-0443">Lipid metabolism</keyword>
<keyword evidence="7 8" id="KW-0275">Fatty acid biosynthesis</keyword>
<feature type="domain" description="4'-phosphopantetheinyl transferase" evidence="9">
    <location>
        <begin position="10"/>
        <end position="124"/>
    </location>
</feature>
<comment type="caution">
    <text evidence="10">The sequence shown here is derived from an EMBL/GenBank/DDBJ whole genome shotgun (WGS) entry which is preliminary data.</text>
</comment>
<dbReference type="EC" id="2.7.8.7" evidence="8"/>
<dbReference type="NCBIfam" id="TIGR00516">
    <property type="entry name" value="acpS"/>
    <property type="match status" value="1"/>
</dbReference>
<dbReference type="Gene3D" id="3.90.470.20">
    <property type="entry name" value="4'-phosphopantetheinyl transferase domain"/>
    <property type="match status" value="1"/>
</dbReference>
<evidence type="ECO:0000313" key="11">
    <source>
        <dbReference type="Proteomes" id="UP000261212"/>
    </source>
</evidence>
<accession>A0A3E3DW66</accession>
<comment type="subcellular location">
    <subcellularLocation>
        <location evidence="8">Cytoplasm</location>
    </subcellularLocation>
</comment>
<dbReference type="GO" id="GO:0008897">
    <property type="term" value="F:holo-[acyl-carrier-protein] synthase activity"/>
    <property type="evidence" value="ECO:0007669"/>
    <property type="project" value="UniProtKB-UniRule"/>
</dbReference>
<dbReference type="HAMAP" id="MF_00101">
    <property type="entry name" value="AcpS"/>
    <property type="match status" value="1"/>
</dbReference>
<gene>
    <name evidence="8 10" type="primary">acpS</name>
    <name evidence="10" type="ORF">DW687_09810</name>
</gene>